<dbReference type="InterPro" id="IPR011009">
    <property type="entry name" value="Kinase-like_dom_sf"/>
</dbReference>
<feature type="region of interest" description="Disordered" evidence="1">
    <location>
        <begin position="1"/>
        <end position="51"/>
    </location>
</feature>
<evidence type="ECO:0000313" key="2">
    <source>
        <dbReference type="EMBL" id="KAG9072446.1"/>
    </source>
</evidence>
<feature type="region of interest" description="Disordered" evidence="1">
    <location>
        <begin position="219"/>
        <end position="353"/>
    </location>
</feature>
<feature type="compositionally biased region" description="Polar residues" evidence="1">
    <location>
        <begin position="36"/>
        <end position="51"/>
    </location>
</feature>
<accession>A0A9P8BYK1</accession>
<reference evidence="2" key="1">
    <citation type="submission" date="2021-06" db="EMBL/GenBank/DDBJ databases">
        <title>Genome Sequence of Mortierella hyaline Strain SCG-10, a Cold-Adapted, Nitrate-Reducing Fungus Isolated from Soil in Minnesota, USA.</title>
        <authorList>
            <person name="Aldossari N."/>
        </authorList>
    </citation>
    <scope>NUCLEOTIDE SEQUENCE</scope>
    <source>
        <strain evidence="2">SCG-10</strain>
    </source>
</reference>
<proteinExistence type="predicted"/>
<dbReference type="EMBL" id="JAHRHY010000001">
    <property type="protein sequence ID" value="KAG9072446.1"/>
    <property type="molecule type" value="Genomic_DNA"/>
</dbReference>
<feature type="compositionally biased region" description="Basic and acidic residues" evidence="1">
    <location>
        <begin position="296"/>
        <end position="315"/>
    </location>
</feature>
<keyword evidence="3" id="KW-1185">Reference proteome</keyword>
<feature type="compositionally biased region" description="Polar residues" evidence="1">
    <location>
        <begin position="325"/>
        <end position="340"/>
    </location>
</feature>
<feature type="compositionally biased region" description="Basic and acidic residues" evidence="1">
    <location>
        <begin position="271"/>
        <end position="282"/>
    </location>
</feature>
<dbReference type="Proteomes" id="UP000707451">
    <property type="component" value="Unassembled WGS sequence"/>
</dbReference>
<dbReference type="AlphaFoldDB" id="A0A9P8BYK1"/>
<organism evidence="2 3">
    <name type="scientific">Linnemannia hyalina</name>
    <dbReference type="NCBI Taxonomy" id="64524"/>
    <lineage>
        <taxon>Eukaryota</taxon>
        <taxon>Fungi</taxon>
        <taxon>Fungi incertae sedis</taxon>
        <taxon>Mucoromycota</taxon>
        <taxon>Mortierellomycotina</taxon>
        <taxon>Mortierellomycetes</taxon>
        <taxon>Mortierellales</taxon>
        <taxon>Mortierellaceae</taxon>
        <taxon>Linnemannia</taxon>
    </lineage>
</organism>
<dbReference type="OrthoDB" id="541276at2759"/>
<sequence length="353" mass="39284">MVSPTKAPNHEIGSAKNLSHPQQHQQREDQPKVPSASVSSPNQSHPQDLTTLSNVTIADKFKKYPGYIHPYTTYIHDGLKFVGGFGSVFKVMDGAGVFAIKAQKAGVSIERDRQIRSEARFLKRAITSACVSNGCQRDIKPENVLVSGTASQMIVKLADFGLVGYMKDGRKLRLDAITIGKELIVNLTDKEDRRLSAEEVIGHPFLCNMVSATVQQEKIQEEDNAKEPKVVIVEEKTKRPRESSEENPKMTEKPKQDGSSTDARKFKNRKQSSDIKRPEQDRTTAIQKEGLIAEPTPKHRLDVDIREMEEKEVKKPKLTPDPARSTKTIRSISASANSVKDSIPHPHPHLSPS</sequence>
<protein>
    <recommendedName>
        <fullName evidence="4">Protein kinase domain-containing protein</fullName>
    </recommendedName>
</protein>
<feature type="compositionally biased region" description="Basic and acidic residues" evidence="1">
    <location>
        <begin position="219"/>
        <end position="256"/>
    </location>
</feature>
<dbReference type="Gene3D" id="1.10.510.10">
    <property type="entry name" value="Transferase(Phosphotransferase) domain 1"/>
    <property type="match status" value="1"/>
</dbReference>
<name>A0A9P8BYK1_9FUNG</name>
<evidence type="ECO:0000256" key="1">
    <source>
        <dbReference type="SAM" id="MobiDB-lite"/>
    </source>
</evidence>
<gene>
    <name evidence="2" type="ORF">KI688_000217</name>
</gene>
<comment type="caution">
    <text evidence="2">The sequence shown here is derived from an EMBL/GenBank/DDBJ whole genome shotgun (WGS) entry which is preliminary data.</text>
</comment>
<evidence type="ECO:0008006" key="4">
    <source>
        <dbReference type="Google" id="ProtNLM"/>
    </source>
</evidence>
<dbReference type="SUPFAM" id="SSF56112">
    <property type="entry name" value="Protein kinase-like (PK-like)"/>
    <property type="match status" value="1"/>
</dbReference>
<evidence type="ECO:0000313" key="3">
    <source>
        <dbReference type="Proteomes" id="UP000707451"/>
    </source>
</evidence>